<protein>
    <submittedName>
        <fullName evidence="1">Uncharacterized protein</fullName>
    </submittedName>
</protein>
<organism evidence="1 2">
    <name type="scientific">Hassallia byssoidea VB512170</name>
    <dbReference type="NCBI Taxonomy" id="1304833"/>
    <lineage>
        <taxon>Bacteria</taxon>
        <taxon>Bacillati</taxon>
        <taxon>Cyanobacteriota</taxon>
        <taxon>Cyanophyceae</taxon>
        <taxon>Nostocales</taxon>
        <taxon>Tolypothrichaceae</taxon>
        <taxon>Hassallia</taxon>
    </lineage>
</organism>
<name>A0A846HCZ4_9CYAN</name>
<dbReference type="AlphaFoldDB" id="A0A846HCZ4"/>
<dbReference type="EMBL" id="JTCM02000044">
    <property type="protein sequence ID" value="NEU74554.1"/>
    <property type="molecule type" value="Genomic_DNA"/>
</dbReference>
<reference evidence="1 2" key="1">
    <citation type="journal article" date="2015" name="Genome Announc.">
        <title>Draft Genome Sequence of Cyanobacterium Hassallia byssoidea Strain VB512170, Isolated from Monuments in India.</title>
        <authorList>
            <person name="Singh D."/>
            <person name="Chandrababunaidu M.M."/>
            <person name="Panda A."/>
            <person name="Sen D."/>
            <person name="Bhattacharyya S."/>
            <person name="Adhikary S.P."/>
            <person name="Tripathy S."/>
        </authorList>
    </citation>
    <scope>NUCLEOTIDE SEQUENCE [LARGE SCALE GENOMIC DNA]</scope>
    <source>
        <strain evidence="1 2">VB512170</strain>
    </source>
</reference>
<gene>
    <name evidence="1" type="ORF">PI95_018815</name>
</gene>
<dbReference type="RefSeq" id="WP_039738040.1">
    <property type="nucleotide sequence ID" value="NZ_JTCM02000044.1"/>
</dbReference>
<proteinExistence type="predicted"/>
<evidence type="ECO:0000313" key="1">
    <source>
        <dbReference type="EMBL" id="NEU74554.1"/>
    </source>
</evidence>
<evidence type="ECO:0000313" key="2">
    <source>
        <dbReference type="Proteomes" id="UP000031549"/>
    </source>
</evidence>
<dbReference type="Proteomes" id="UP000031549">
    <property type="component" value="Unassembled WGS sequence"/>
</dbReference>
<comment type="caution">
    <text evidence="1">The sequence shown here is derived from an EMBL/GenBank/DDBJ whole genome shotgun (WGS) entry which is preliminary data.</text>
</comment>
<keyword evidence="2" id="KW-1185">Reference proteome</keyword>
<accession>A0A846HCZ4</accession>
<sequence length="184" mass="19900">MKINFFSLLFSSIKIKLKTFNSLLIILFIAVSFNVLNIPSAFAALKVEGNGNFSPAFTSVGTAKFATTVVDASNYTGSTGTIGNSQDKLWRVDRQPPTSDSSNIQIQRNGVKNQPTTIGAVLVPIRYSKEINSTSNNDAKRAKFSELTGAIRNGLTSSIQSHRKGNVANSFQIQVFKVTGNFSA</sequence>